<dbReference type="Proteomes" id="UP000054549">
    <property type="component" value="Unassembled WGS sequence"/>
</dbReference>
<gene>
    <name evidence="1" type="ORF">M378DRAFT_155110</name>
</gene>
<accession>A0A0C2XPL2</accession>
<protein>
    <submittedName>
        <fullName evidence="1">Uncharacterized protein</fullName>
    </submittedName>
</protein>
<organism evidence="1 2">
    <name type="scientific">Amanita muscaria (strain Koide BX008)</name>
    <dbReference type="NCBI Taxonomy" id="946122"/>
    <lineage>
        <taxon>Eukaryota</taxon>
        <taxon>Fungi</taxon>
        <taxon>Dikarya</taxon>
        <taxon>Basidiomycota</taxon>
        <taxon>Agaricomycotina</taxon>
        <taxon>Agaricomycetes</taxon>
        <taxon>Agaricomycetidae</taxon>
        <taxon>Agaricales</taxon>
        <taxon>Pluteineae</taxon>
        <taxon>Amanitaceae</taxon>
        <taxon>Amanita</taxon>
    </lineage>
</organism>
<sequence>MTSEAVCDAIVTNQDSGQPQIEVSTNLLSLLDDLQCSLLFEPLCALRPSSFVTLSFLLVLVLIRESEFAL</sequence>
<evidence type="ECO:0000313" key="1">
    <source>
        <dbReference type="EMBL" id="KIL71526.1"/>
    </source>
</evidence>
<dbReference type="HOGENOM" id="CLU_2757237_0_0_1"/>
<proteinExistence type="predicted"/>
<dbReference type="EMBL" id="KN818222">
    <property type="protein sequence ID" value="KIL71526.1"/>
    <property type="molecule type" value="Genomic_DNA"/>
</dbReference>
<name>A0A0C2XPL2_AMAMK</name>
<dbReference type="InParanoid" id="A0A0C2XPL2"/>
<reference evidence="1 2" key="1">
    <citation type="submission" date="2014-04" db="EMBL/GenBank/DDBJ databases">
        <title>Evolutionary Origins and Diversification of the Mycorrhizal Mutualists.</title>
        <authorList>
            <consortium name="DOE Joint Genome Institute"/>
            <consortium name="Mycorrhizal Genomics Consortium"/>
            <person name="Kohler A."/>
            <person name="Kuo A."/>
            <person name="Nagy L.G."/>
            <person name="Floudas D."/>
            <person name="Copeland A."/>
            <person name="Barry K.W."/>
            <person name="Cichocki N."/>
            <person name="Veneault-Fourrey C."/>
            <person name="LaButti K."/>
            <person name="Lindquist E.A."/>
            <person name="Lipzen A."/>
            <person name="Lundell T."/>
            <person name="Morin E."/>
            <person name="Murat C."/>
            <person name="Riley R."/>
            <person name="Ohm R."/>
            <person name="Sun H."/>
            <person name="Tunlid A."/>
            <person name="Henrissat B."/>
            <person name="Grigoriev I.V."/>
            <person name="Hibbett D.S."/>
            <person name="Martin F."/>
        </authorList>
    </citation>
    <scope>NUCLEOTIDE SEQUENCE [LARGE SCALE GENOMIC DNA]</scope>
    <source>
        <strain evidence="1 2">Koide BX008</strain>
    </source>
</reference>
<keyword evidence="2" id="KW-1185">Reference proteome</keyword>
<evidence type="ECO:0000313" key="2">
    <source>
        <dbReference type="Proteomes" id="UP000054549"/>
    </source>
</evidence>
<dbReference type="AlphaFoldDB" id="A0A0C2XPL2"/>